<dbReference type="KEGG" id="rsz:130500066"/>
<feature type="domain" description="DUF4283" evidence="1">
    <location>
        <begin position="32"/>
        <end position="92"/>
    </location>
</feature>
<name>A0A9W3CH33_RAPSA</name>
<dbReference type="Proteomes" id="UP000504610">
    <property type="component" value="Chromosome 9"/>
</dbReference>
<evidence type="ECO:0000313" key="4">
    <source>
        <dbReference type="RefSeq" id="XP_056856236.1"/>
    </source>
</evidence>
<keyword evidence="2" id="KW-1185">Reference proteome</keyword>
<dbReference type="AlphaFoldDB" id="A0A9W3CH33"/>
<dbReference type="KEGG" id="rsz:130505654"/>
<dbReference type="RefSeq" id="XP_056856236.1">
    <property type="nucleotide sequence ID" value="XM_057000256.1"/>
</dbReference>
<reference evidence="3 4" key="2">
    <citation type="submission" date="2025-04" db="UniProtKB">
        <authorList>
            <consortium name="RefSeq"/>
        </authorList>
    </citation>
    <scope>IDENTIFICATION</scope>
    <source>
        <tissue evidence="3 4">Leaf</tissue>
    </source>
</reference>
<organism evidence="2 3">
    <name type="scientific">Raphanus sativus</name>
    <name type="common">Radish</name>
    <name type="synonym">Raphanus raphanistrum var. sativus</name>
    <dbReference type="NCBI Taxonomy" id="3726"/>
    <lineage>
        <taxon>Eukaryota</taxon>
        <taxon>Viridiplantae</taxon>
        <taxon>Streptophyta</taxon>
        <taxon>Embryophyta</taxon>
        <taxon>Tracheophyta</taxon>
        <taxon>Spermatophyta</taxon>
        <taxon>Magnoliopsida</taxon>
        <taxon>eudicotyledons</taxon>
        <taxon>Gunneridae</taxon>
        <taxon>Pentapetalae</taxon>
        <taxon>rosids</taxon>
        <taxon>malvids</taxon>
        <taxon>Brassicales</taxon>
        <taxon>Brassicaceae</taxon>
        <taxon>Brassiceae</taxon>
        <taxon>Raphanus</taxon>
    </lineage>
</organism>
<evidence type="ECO:0000313" key="2">
    <source>
        <dbReference type="Proteomes" id="UP000504610"/>
    </source>
</evidence>
<sequence length="142" mass="16243">MASYKGKGILVEEDDDEPIQLQDQADEHLINEYSSSLIGKILNPKKHNVERLIVDMPRQWGMSEKITAYDLGNGRFLFNFDNEEDLKSVLEQDNESDDLLDAEMEEPVIGNELMLMEDDDLLGEELGRMKSVDKDVRGKTHT</sequence>
<protein>
    <submittedName>
        <fullName evidence="3">Uncharacterized protein LOC130500066</fullName>
    </submittedName>
    <submittedName>
        <fullName evidence="4">Uncharacterized protein LOC130505654</fullName>
    </submittedName>
</protein>
<dbReference type="OrthoDB" id="1080235at2759"/>
<dbReference type="InterPro" id="IPR025558">
    <property type="entry name" value="DUF4283"/>
</dbReference>
<proteinExistence type="predicted"/>
<dbReference type="Pfam" id="PF14111">
    <property type="entry name" value="DUF4283"/>
    <property type="match status" value="1"/>
</dbReference>
<accession>A0A9W3CH33</accession>
<evidence type="ECO:0000313" key="3">
    <source>
        <dbReference type="RefSeq" id="XP_056850746.1"/>
    </source>
</evidence>
<evidence type="ECO:0000259" key="1">
    <source>
        <dbReference type="Pfam" id="PF14111"/>
    </source>
</evidence>
<gene>
    <name evidence="3" type="primary">LOC130500066</name>
    <name evidence="4" type="synonym">LOC130505654</name>
</gene>
<reference evidence="2" key="1">
    <citation type="journal article" date="2019" name="Database">
        <title>The radish genome database (RadishGD): an integrated information resource for radish genomics.</title>
        <authorList>
            <person name="Yu H.J."/>
            <person name="Baek S."/>
            <person name="Lee Y.J."/>
            <person name="Cho A."/>
            <person name="Mun J.H."/>
        </authorList>
    </citation>
    <scope>NUCLEOTIDE SEQUENCE [LARGE SCALE GENOMIC DNA]</scope>
    <source>
        <strain evidence="2">cv. WK10039</strain>
    </source>
</reference>
<dbReference type="RefSeq" id="XP_056850746.1">
    <property type="nucleotide sequence ID" value="XM_056994766.1"/>
</dbReference>
<dbReference type="GeneID" id="130500066"/>